<evidence type="ECO:0000259" key="1">
    <source>
        <dbReference type="Pfam" id="PF04230"/>
    </source>
</evidence>
<evidence type="ECO:0000313" key="3">
    <source>
        <dbReference type="Proteomes" id="UP000316371"/>
    </source>
</evidence>
<comment type="caution">
    <text evidence="2">The sequence shown here is derived from an EMBL/GenBank/DDBJ whole genome shotgun (WGS) entry which is preliminary data.</text>
</comment>
<dbReference type="EMBL" id="VJZT01000006">
    <property type="protein sequence ID" value="TRX40115.1"/>
    <property type="molecule type" value="Genomic_DNA"/>
</dbReference>
<reference evidence="2 3" key="1">
    <citation type="submission" date="2019-07" db="EMBL/GenBank/DDBJ databases">
        <title>Novel species of Flavobacterium.</title>
        <authorList>
            <person name="Liu Q."/>
            <person name="Xin Y.-H."/>
        </authorList>
    </citation>
    <scope>NUCLEOTIDE SEQUENCE [LARGE SCALE GENOMIC DNA]</scope>
    <source>
        <strain evidence="2 3">LB1R34</strain>
    </source>
</reference>
<dbReference type="AlphaFoldDB" id="A0A553E562"/>
<evidence type="ECO:0000313" key="2">
    <source>
        <dbReference type="EMBL" id="TRX40115.1"/>
    </source>
</evidence>
<dbReference type="RefSeq" id="WP_144256182.1">
    <property type="nucleotide sequence ID" value="NZ_VJZT01000006.1"/>
</dbReference>
<dbReference type="Proteomes" id="UP000316371">
    <property type="component" value="Unassembled WGS sequence"/>
</dbReference>
<keyword evidence="3" id="KW-1185">Reference proteome</keyword>
<dbReference type="Pfam" id="PF04230">
    <property type="entry name" value="PS_pyruv_trans"/>
    <property type="match status" value="1"/>
</dbReference>
<accession>A0A553E562</accession>
<dbReference type="OrthoDB" id="7835085at2"/>
<keyword evidence="2" id="KW-0808">Transferase</keyword>
<protein>
    <submittedName>
        <fullName evidence="2">Polysaccharide pyruvyl transferase family protein</fullName>
    </submittedName>
</protein>
<organism evidence="2 3">
    <name type="scientific">Flavobacterium restrictum</name>
    <dbReference type="NCBI Taxonomy" id="2594428"/>
    <lineage>
        <taxon>Bacteria</taxon>
        <taxon>Pseudomonadati</taxon>
        <taxon>Bacteroidota</taxon>
        <taxon>Flavobacteriia</taxon>
        <taxon>Flavobacteriales</taxon>
        <taxon>Flavobacteriaceae</taxon>
        <taxon>Flavobacterium</taxon>
    </lineage>
</organism>
<name>A0A553E562_9FLAO</name>
<proteinExistence type="predicted"/>
<gene>
    <name evidence="2" type="ORF">FNW21_07860</name>
</gene>
<dbReference type="GO" id="GO:0016740">
    <property type="term" value="F:transferase activity"/>
    <property type="evidence" value="ECO:0007669"/>
    <property type="project" value="UniProtKB-KW"/>
</dbReference>
<sequence length="300" mass="35428">MEIKKIYRKLVDNYEVFTRFQIWRFRNKYPVKYLNENYNTDTPTIHFLHRYITDNTGDLACGYYRYFLYKFENYRCIIHDINCVNFSLIKKNDSVIIGGGGLLNNLAEWNYNINKAVSISNKSVVWSAGFNSYSKKKIWNVVNVNDFKLFAVRDFNYKGYRCVPCATCFLPELDKKYPIIRRIGVVTHKDIPIHLPNEIHKLERISNSDSLDDMIEFIGNSEVVLTNSYHVAYWSALLQRKCILFETKSEKHKYHKYPPVFYSGVLEDDISRAHIYPNALEDCRTLTKEFVNEILVLISK</sequence>
<dbReference type="InterPro" id="IPR007345">
    <property type="entry name" value="Polysacch_pyruvyl_Trfase"/>
</dbReference>
<feature type="domain" description="Polysaccharide pyruvyl transferase" evidence="1">
    <location>
        <begin position="31"/>
        <end position="248"/>
    </location>
</feature>